<protein>
    <submittedName>
        <fullName evidence="1">Uncharacterized protein</fullName>
    </submittedName>
</protein>
<accession>A0A2R6ALP0</accession>
<organism evidence="1 2">
    <name type="scientific">Candidatus Marsarchaeota G2 archaeon OSP_D</name>
    <dbReference type="NCBI Taxonomy" id="1978157"/>
    <lineage>
        <taxon>Archaea</taxon>
        <taxon>Candidatus Marsarchaeota</taxon>
        <taxon>Candidatus Marsarchaeota group 2</taxon>
    </lineage>
</organism>
<sequence>MTRRVYGRTDKKRVTVKEVKSFLKEIFGEYIANIVIQETISNRADAHRLSDGEIKALIAGMDELFGCCGEVLYQLMEFEDEELSV</sequence>
<evidence type="ECO:0000313" key="1">
    <source>
        <dbReference type="EMBL" id="PSN87255.1"/>
    </source>
</evidence>
<comment type="caution">
    <text evidence="1">The sequence shown here is derived from an EMBL/GenBank/DDBJ whole genome shotgun (WGS) entry which is preliminary data.</text>
</comment>
<reference evidence="1 2" key="1">
    <citation type="submission" date="2017-04" db="EMBL/GenBank/DDBJ databases">
        <title>Novel microbial lineages endemic to geothermal iron-oxide mats fill important gaps in the evolutionary history of Archaea.</title>
        <authorList>
            <person name="Jay Z.J."/>
            <person name="Beam J.P."/>
            <person name="Dlakic M."/>
            <person name="Rusch D.B."/>
            <person name="Kozubal M.A."/>
            <person name="Inskeep W.P."/>
        </authorList>
    </citation>
    <scope>NUCLEOTIDE SEQUENCE [LARGE SCALE GENOMIC DNA]</scope>
    <source>
        <strain evidence="1">OSP_D</strain>
    </source>
</reference>
<gene>
    <name evidence="1" type="ORF">B9Q03_10860</name>
</gene>
<dbReference type="Proteomes" id="UP000240322">
    <property type="component" value="Unassembled WGS sequence"/>
</dbReference>
<dbReference type="EMBL" id="NEXE01000174">
    <property type="protein sequence ID" value="PSN87255.1"/>
    <property type="molecule type" value="Genomic_DNA"/>
</dbReference>
<proteinExistence type="predicted"/>
<evidence type="ECO:0000313" key="2">
    <source>
        <dbReference type="Proteomes" id="UP000240322"/>
    </source>
</evidence>
<dbReference type="AlphaFoldDB" id="A0A2R6ALP0"/>
<name>A0A2R6ALP0_9ARCH</name>